<comment type="caution">
    <text evidence="8">The sequence shown here is derived from an EMBL/GenBank/DDBJ whole genome shotgun (WGS) entry which is preliminary data.</text>
</comment>
<proteinExistence type="predicted"/>
<dbReference type="Pfam" id="PF12705">
    <property type="entry name" value="PDDEXK_1"/>
    <property type="match status" value="1"/>
</dbReference>
<reference evidence="8 9" key="1">
    <citation type="journal article" date="2019" name="Appl. Microbiol. Biotechnol.">
        <title>Differential efficiency of wild type rhizogenic strains for rol gene transformation of plants.</title>
        <authorList>
            <person name="Desmet S."/>
            <person name="De Keyser E."/>
            <person name="Van Vaerenbergh J."/>
            <person name="Baeyen S."/>
            <person name="Van Huylenbroeck J."/>
            <person name="Geelen D."/>
            <person name="Dhooghe E."/>
        </authorList>
    </citation>
    <scope>NUCLEOTIDE SEQUENCE [LARGE SCALE GENOMIC DNA]</scope>
    <source>
        <strain evidence="8 9">MAFF210266</strain>
    </source>
</reference>
<dbReference type="GO" id="GO:0005524">
    <property type="term" value="F:ATP binding"/>
    <property type="evidence" value="ECO:0007669"/>
    <property type="project" value="UniProtKB-KW"/>
</dbReference>
<dbReference type="Pfam" id="PF13087">
    <property type="entry name" value="AAA_12"/>
    <property type="match status" value="1"/>
</dbReference>
<dbReference type="InterPro" id="IPR027417">
    <property type="entry name" value="P-loop_NTPase"/>
</dbReference>
<dbReference type="Gene3D" id="3.40.50.300">
    <property type="entry name" value="P-loop containing nucleotide triphosphate hydrolases"/>
    <property type="match status" value="2"/>
</dbReference>
<dbReference type="SUPFAM" id="SSF53098">
    <property type="entry name" value="Ribonuclease H-like"/>
    <property type="match status" value="1"/>
</dbReference>
<dbReference type="EMBL" id="SGOE01000006">
    <property type="protein sequence ID" value="TRB04321.1"/>
    <property type="molecule type" value="Genomic_DNA"/>
</dbReference>
<dbReference type="GO" id="GO:0043139">
    <property type="term" value="F:5'-3' DNA helicase activity"/>
    <property type="evidence" value="ECO:0007669"/>
    <property type="project" value="TreeGrafter"/>
</dbReference>
<dbReference type="NCBIfam" id="TIGR03491">
    <property type="entry name" value="TM0106 family RecB-like putative nuclease"/>
    <property type="match status" value="1"/>
</dbReference>
<dbReference type="InterPro" id="IPR012337">
    <property type="entry name" value="RNaseH-like_sf"/>
</dbReference>
<dbReference type="CDD" id="cd17934">
    <property type="entry name" value="DEXXQc_Upf1-like"/>
    <property type="match status" value="1"/>
</dbReference>
<keyword evidence="2" id="KW-0378">Hydrolase</keyword>
<dbReference type="PANTHER" id="PTHR43788">
    <property type="entry name" value="DNA2/NAM7 HELICASE FAMILY MEMBER"/>
    <property type="match status" value="1"/>
</dbReference>
<evidence type="ECO:0000256" key="4">
    <source>
        <dbReference type="ARBA" id="ARBA00022840"/>
    </source>
</evidence>
<accession>A0A546XU98</accession>
<dbReference type="InterPro" id="IPR047187">
    <property type="entry name" value="SF1_C_Upf1"/>
</dbReference>
<dbReference type="GO" id="GO:0016787">
    <property type="term" value="F:hydrolase activity"/>
    <property type="evidence" value="ECO:0007669"/>
    <property type="project" value="UniProtKB-KW"/>
</dbReference>
<dbReference type="InterPro" id="IPR041679">
    <property type="entry name" value="DNA2/NAM7-like_C"/>
</dbReference>
<name>A0A546XU98_AGRTU</name>
<dbReference type="InterPro" id="IPR019993">
    <property type="entry name" value="RecB_nuclease_TM0106_put"/>
</dbReference>
<dbReference type="InterPro" id="IPR050534">
    <property type="entry name" value="Coronavir_polyprotein_1ab"/>
</dbReference>
<dbReference type="Proteomes" id="UP000317023">
    <property type="component" value="Unassembled WGS sequence"/>
</dbReference>
<evidence type="ECO:0000256" key="3">
    <source>
        <dbReference type="ARBA" id="ARBA00022806"/>
    </source>
</evidence>
<dbReference type="SUPFAM" id="SSF52540">
    <property type="entry name" value="P-loop containing nucleoside triphosphate hydrolases"/>
    <property type="match status" value="1"/>
</dbReference>
<dbReference type="InterPro" id="IPR038726">
    <property type="entry name" value="PDDEXK_AddAB-type"/>
</dbReference>
<evidence type="ECO:0000256" key="2">
    <source>
        <dbReference type="ARBA" id="ARBA00022801"/>
    </source>
</evidence>
<evidence type="ECO:0000259" key="6">
    <source>
        <dbReference type="Pfam" id="PF13087"/>
    </source>
</evidence>
<dbReference type="AlphaFoldDB" id="A0A546XU98"/>
<sequence length="1131" mass="124895">MQLRHDSLLLSASDLVGHLNCRHLTGLDIEVARGTLPKPAFWDPLLQILWERGARHEQGYVEHLKAQGFHVTVIDGVGVDDDAVAQTRTAMIEGHPIIVQGAFRLNAWVGRTDILRRIDTPSDLGAWSYEVIDTKLARETKGGTVLQLCLYAELVDSVQGLTPAYSYVVAPWSDYEPQIFRMDDFAAYYRRVRAGFTRAIEEHDGSAIYPDPKTHCDICRWQDRCDQRRRADDHLSLVAGISKVQIDELKRQGIETAANLAAMPLPLAWKPTRGAAYSYERIREQARIQVEGRAAAAMLHELLPVVPGFGLASLPTPSSGDIFFDLEGDPFAGEGGLEYLFGYSFAATDGTASYTCDWAFSREDEKANFERFIDFVMARLEQHPDLHIYHFAPYEPAALKRLMGRYASRGEEIDFLLRSKRFVDLYGVVRNALRASVESYSIKKLEPLYGFTRDTKLSDANMALAKVQACLELGDLEFIDDADRTVVAGYNRDDCVSTWQLRDWLETRRDELVAAGTDVPRPEAPEGAPSEKLSEWQEKINALIDHLTGDVPLDPADRTPEQHARWLLAHSLDWHRREQKALWWEYFRLSDLAAEDLLEERAGLSGLSFIGATGGTAKAPIHRYSFPPQETELRGGESLRNMGGAHFGTVEEMALDERWVDIKKRGDTADVHSEAVFAHKVIDADVLAKALVRIGEHVTANGMEGDGRYRAARDLLMRMPPRLGGQPIRQDGEPTLDAALRIAPHLQPGVFPIQGPPGAGKTHTGARMICALVQAGKTVGVTANSHKVIRNLLDAVVTAADAMGVDVQCMQKSAEKEDDVHRLRFTTKAPELLGAISHGVHLGGGTAWLWASPDAAEAVDVLFIDEAAQMAFANVLAVSQAASTIVLLGDPQQLDQPMQGSHPEGTDVSSLHHILGGDQTIAENRGLFLAETWRLHPDICAYTSELFYGGRLHPRPGLEVQEIRSGGRVSGAGLRYVPVPTEGNQSSSPEEADCVRDLVDEILGTGTTWIDKHGVEAPVTLNEILIIAPYNAQVIELQDRIPGGRIGTVDKFQGQEAPIVIYSMTTSSYADAPRGMEFLYSLNRLNVATSRAKCICVLVASPSVFEAQCRTPRQMQLANAFCRYLERASVV</sequence>
<feature type="domain" description="PD-(D/E)XK endonuclease-like" evidence="5">
    <location>
        <begin position="109"/>
        <end position="226"/>
    </location>
</feature>
<dbReference type="PANTHER" id="PTHR43788:SF8">
    <property type="entry name" value="DNA-BINDING PROTEIN SMUBP-2"/>
    <property type="match status" value="1"/>
</dbReference>
<feature type="domain" description="YprB ribonuclease H-like" evidence="7">
    <location>
        <begin position="322"/>
        <end position="505"/>
    </location>
</feature>
<keyword evidence="3" id="KW-0347">Helicase</keyword>
<evidence type="ECO:0000256" key="1">
    <source>
        <dbReference type="ARBA" id="ARBA00022741"/>
    </source>
</evidence>
<keyword evidence="4" id="KW-0067">ATP-binding</keyword>
<dbReference type="Pfam" id="PF13482">
    <property type="entry name" value="RNase_H_2"/>
    <property type="match status" value="1"/>
</dbReference>
<gene>
    <name evidence="8" type="ORF">EXN61_19375</name>
</gene>
<feature type="domain" description="DNA2/NAM7 helicase-like C-terminal" evidence="6">
    <location>
        <begin position="924"/>
        <end position="1101"/>
    </location>
</feature>
<keyword evidence="1" id="KW-0547">Nucleotide-binding</keyword>
<evidence type="ECO:0000313" key="9">
    <source>
        <dbReference type="Proteomes" id="UP000317023"/>
    </source>
</evidence>
<organism evidence="8 9">
    <name type="scientific">Agrobacterium tumefaciens</name>
    <dbReference type="NCBI Taxonomy" id="358"/>
    <lineage>
        <taxon>Bacteria</taxon>
        <taxon>Pseudomonadati</taxon>
        <taxon>Pseudomonadota</taxon>
        <taxon>Alphaproteobacteria</taxon>
        <taxon>Hyphomicrobiales</taxon>
        <taxon>Rhizobiaceae</taxon>
        <taxon>Rhizobium/Agrobacterium group</taxon>
        <taxon>Agrobacterium</taxon>
        <taxon>Agrobacterium tumefaciens complex</taxon>
    </lineage>
</organism>
<evidence type="ECO:0000259" key="5">
    <source>
        <dbReference type="Pfam" id="PF12705"/>
    </source>
</evidence>
<evidence type="ECO:0000259" key="7">
    <source>
        <dbReference type="Pfam" id="PF13482"/>
    </source>
</evidence>
<protein>
    <submittedName>
        <fullName evidence="8">TM0106 family RecB-like putative nuclease</fullName>
    </submittedName>
</protein>
<dbReference type="InterPro" id="IPR038720">
    <property type="entry name" value="YprB_RNase_H-like_dom"/>
</dbReference>
<dbReference type="RefSeq" id="WP_142858522.1">
    <property type="nucleotide sequence ID" value="NZ_SGOE01000006.1"/>
</dbReference>
<dbReference type="Pfam" id="PF13604">
    <property type="entry name" value="AAA_30"/>
    <property type="match status" value="1"/>
</dbReference>
<evidence type="ECO:0000313" key="8">
    <source>
        <dbReference type="EMBL" id="TRB04321.1"/>
    </source>
</evidence>
<dbReference type="CDD" id="cd18808">
    <property type="entry name" value="SF1_C_Upf1"/>
    <property type="match status" value="1"/>
</dbReference>